<accession>A0A9Q3BTG7</accession>
<sequence>MPIQHSPPARQTISRARAQAVLTPTPRAPLDSTPEVPQMRAQLDRGTHLEGEEPSIQEGRGPRRSNFFQEQLVVFQDFQGPLSKVLCNKPVSHHSEPSLLSIMQQMIQIMATLQEASSSEESKPPAFKTPSMKAPKCFEGTQPFKVRSFIQPFQFIFNNDPENFSQDIKKVLYSTSFLIDRASKWIEPYLSNLANQEPSYLLNSWTLFESKLFTLFGDPNEVKKAEAELDSLRIKEGG</sequence>
<dbReference type="EMBL" id="AVOT02002569">
    <property type="protein sequence ID" value="MBW0470855.1"/>
    <property type="molecule type" value="Genomic_DNA"/>
</dbReference>
<evidence type="ECO:0000313" key="2">
    <source>
        <dbReference type="Proteomes" id="UP000765509"/>
    </source>
</evidence>
<evidence type="ECO:0000313" key="1">
    <source>
        <dbReference type="EMBL" id="MBW0470855.1"/>
    </source>
</evidence>
<organism evidence="1 2">
    <name type="scientific">Austropuccinia psidii MF-1</name>
    <dbReference type="NCBI Taxonomy" id="1389203"/>
    <lineage>
        <taxon>Eukaryota</taxon>
        <taxon>Fungi</taxon>
        <taxon>Dikarya</taxon>
        <taxon>Basidiomycota</taxon>
        <taxon>Pucciniomycotina</taxon>
        <taxon>Pucciniomycetes</taxon>
        <taxon>Pucciniales</taxon>
        <taxon>Sphaerophragmiaceae</taxon>
        <taxon>Austropuccinia</taxon>
    </lineage>
</organism>
<dbReference type="AlphaFoldDB" id="A0A9Q3BTG7"/>
<proteinExistence type="predicted"/>
<comment type="caution">
    <text evidence="1">The sequence shown here is derived from an EMBL/GenBank/DDBJ whole genome shotgun (WGS) entry which is preliminary data.</text>
</comment>
<reference evidence="1" key="1">
    <citation type="submission" date="2021-03" db="EMBL/GenBank/DDBJ databases">
        <title>Draft genome sequence of rust myrtle Austropuccinia psidii MF-1, a brazilian biotype.</title>
        <authorList>
            <person name="Quecine M.C."/>
            <person name="Pachon D.M.R."/>
            <person name="Bonatelli M.L."/>
            <person name="Correr F.H."/>
            <person name="Franceschini L.M."/>
            <person name="Leite T.F."/>
            <person name="Margarido G.R.A."/>
            <person name="Almeida C.A."/>
            <person name="Ferrarezi J.A."/>
            <person name="Labate C.A."/>
        </authorList>
    </citation>
    <scope>NUCLEOTIDE SEQUENCE</scope>
    <source>
        <strain evidence="1">MF-1</strain>
    </source>
</reference>
<dbReference type="OrthoDB" id="2447685at2759"/>
<dbReference type="Proteomes" id="UP000765509">
    <property type="component" value="Unassembled WGS sequence"/>
</dbReference>
<keyword evidence="2" id="KW-1185">Reference proteome</keyword>
<gene>
    <name evidence="1" type="ORF">O181_010570</name>
</gene>
<protein>
    <recommendedName>
        <fullName evidence="3">Retrotransposon gag domain-containing protein</fullName>
    </recommendedName>
</protein>
<evidence type="ECO:0008006" key="3">
    <source>
        <dbReference type="Google" id="ProtNLM"/>
    </source>
</evidence>
<name>A0A9Q3BTG7_9BASI</name>